<reference evidence="4" key="1">
    <citation type="journal article" date="2019" name="Int. J. Syst. Evol. Microbiol.">
        <title>The Global Catalogue of Microorganisms (GCM) 10K type strain sequencing project: providing services to taxonomists for standard genome sequencing and annotation.</title>
        <authorList>
            <consortium name="The Broad Institute Genomics Platform"/>
            <consortium name="The Broad Institute Genome Sequencing Center for Infectious Disease"/>
            <person name="Wu L."/>
            <person name="Ma J."/>
        </authorList>
    </citation>
    <scope>NUCLEOTIDE SEQUENCE [LARGE SCALE GENOMIC DNA]</scope>
    <source>
        <strain evidence="4">NBRC 108728</strain>
    </source>
</reference>
<evidence type="ECO:0000313" key="4">
    <source>
        <dbReference type="Proteomes" id="UP001321486"/>
    </source>
</evidence>
<organism evidence="3 4">
    <name type="scientific">Frondihabitans sucicola</name>
    <dbReference type="NCBI Taxonomy" id="1268041"/>
    <lineage>
        <taxon>Bacteria</taxon>
        <taxon>Bacillati</taxon>
        <taxon>Actinomycetota</taxon>
        <taxon>Actinomycetes</taxon>
        <taxon>Micrococcales</taxon>
        <taxon>Microbacteriaceae</taxon>
        <taxon>Frondihabitans</taxon>
    </lineage>
</organism>
<keyword evidence="4" id="KW-1185">Reference proteome</keyword>
<dbReference type="EMBL" id="AP027732">
    <property type="protein sequence ID" value="BDZ49712.1"/>
    <property type="molecule type" value="Genomic_DNA"/>
</dbReference>
<sequence>MRASCTSPLTSPQGEGWSKEPRGALDGAKIKHDSRFLNTRQWNGPLRVSNLLLILIFVLVLPAVVYSIRKPWKRRDDEPFGRLRLLLGGLLLCGVVVAIVNIVSAITS</sequence>
<gene>
    <name evidence="3" type="ORF">GCM10025867_19530</name>
</gene>
<feature type="transmembrane region" description="Helical" evidence="2">
    <location>
        <begin position="85"/>
        <end position="106"/>
    </location>
</feature>
<dbReference type="Proteomes" id="UP001321486">
    <property type="component" value="Chromosome"/>
</dbReference>
<accession>A0ABN6Y0R3</accession>
<name>A0ABN6Y0R3_9MICO</name>
<evidence type="ECO:0000256" key="2">
    <source>
        <dbReference type="SAM" id="Phobius"/>
    </source>
</evidence>
<evidence type="ECO:0000313" key="3">
    <source>
        <dbReference type="EMBL" id="BDZ49712.1"/>
    </source>
</evidence>
<feature type="region of interest" description="Disordered" evidence="1">
    <location>
        <begin position="1"/>
        <end position="21"/>
    </location>
</feature>
<proteinExistence type="predicted"/>
<evidence type="ECO:0000256" key="1">
    <source>
        <dbReference type="SAM" id="MobiDB-lite"/>
    </source>
</evidence>
<keyword evidence="2" id="KW-0472">Membrane</keyword>
<keyword evidence="2" id="KW-0812">Transmembrane</keyword>
<keyword evidence="2" id="KW-1133">Transmembrane helix</keyword>
<feature type="compositionally biased region" description="Polar residues" evidence="1">
    <location>
        <begin position="1"/>
        <end position="13"/>
    </location>
</feature>
<protein>
    <submittedName>
        <fullName evidence="3">Uncharacterized protein</fullName>
    </submittedName>
</protein>
<feature type="transmembrane region" description="Helical" evidence="2">
    <location>
        <begin position="46"/>
        <end position="65"/>
    </location>
</feature>